<organism evidence="1 2">
    <name type="scientific">Deinococcus radiopugnans</name>
    <dbReference type="NCBI Taxonomy" id="57497"/>
    <lineage>
        <taxon>Bacteria</taxon>
        <taxon>Thermotogati</taxon>
        <taxon>Deinococcota</taxon>
        <taxon>Deinococci</taxon>
        <taxon>Deinococcales</taxon>
        <taxon>Deinococcaceae</taxon>
        <taxon>Deinococcus</taxon>
    </lineage>
</organism>
<evidence type="ECO:0000313" key="1">
    <source>
        <dbReference type="EMBL" id="AIZ45912.1"/>
    </source>
</evidence>
<dbReference type="AlphaFoldDB" id="A0A0A7KIB1"/>
<dbReference type="Proteomes" id="UP000030634">
    <property type="component" value="Chromosome"/>
</dbReference>
<sequence>MRIGEAFSRVNEERLGQGGAALADLALDQELAAGIDDRRVPHGLLLAADESVALVCLNARDLKVTSIQVVEVSRVGSGSADDARDRGPVTPDQLARGDEAVAVGDVLNDGVDSVLGAAGIPVGRAFEFTEFRTAHSALEESSAVGAVSSAELDGALLRVMLDWTGGVLTDETLEWELF</sequence>
<protein>
    <submittedName>
        <fullName evidence="1">Uncharacterized protein</fullName>
    </submittedName>
</protein>
<evidence type="ECO:0000313" key="2">
    <source>
        <dbReference type="Proteomes" id="UP000030634"/>
    </source>
</evidence>
<dbReference type="HOGENOM" id="CLU_1508244_0_0_0"/>
<reference evidence="2" key="1">
    <citation type="submission" date="2014-11" db="EMBL/GenBank/DDBJ databases">
        <title>Hymenobacter sp. DG25B genome submission.</title>
        <authorList>
            <person name="Jung H.-Y."/>
            <person name="Kim M.K."/>
            <person name="Srinivasan S."/>
            <person name="Lim S."/>
        </authorList>
    </citation>
    <scope>NUCLEOTIDE SEQUENCE [LARGE SCALE GENOMIC DNA]</scope>
    <source>
        <strain evidence="2">DY59</strain>
    </source>
</reference>
<dbReference type="KEGG" id="dsw:QR90_13795"/>
<proteinExistence type="predicted"/>
<gene>
    <name evidence="1" type="ORF">QR90_13795</name>
</gene>
<name>A0A0A7KIB1_9DEIO</name>
<dbReference type="EMBL" id="CP010028">
    <property type="protein sequence ID" value="AIZ45912.1"/>
    <property type="molecule type" value="Genomic_DNA"/>
</dbReference>
<accession>A0A0A7KIB1</accession>